<dbReference type="GO" id="GO:0004567">
    <property type="term" value="F:beta-mannosidase activity"/>
    <property type="evidence" value="ECO:0007669"/>
    <property type="project" value="UniProtKB-EC"/>
</dbReference>
<keyword evidence="7 17" id="KW-0378">Hydrolase</keyword>
<dbReference type="SUPFAM" id="SSF49785">
    <property type="entry name" value="Galactose-binding domain-like"/>
    <property type="match status" value="1"/>
</dbReference>
<evidence type="ECO:0000256" key="1">
    <source>
        <dbReference type="ARBA" id="ARBA00000829"/>
    </source>
</evidence>
<protein>
    <recommendedName>
        <fullName evidence="11">Beta-mannosidase B</fullName>
        <ecNumber evidence="5">3.2.1.25</ecNumber>
    </recommendedName>
    <alternativeName>
        <fullName evidence="12">Mannanase B</fullName>
    </alternativeName>
</protein>
<evidence type="ECO:0000259" key="15">
    <source>
        <dbReference type="Pfam" id="PF17786"/>
    </source>
</evidence>
<dbReference type="InterPro" id="IPR008979">
    <property type="entry name" value="Galactose-bd-like_sf"/>
</dbReference>
<dbReference type="InterPro" id="IPR041447">
    <property type="entry name" value="Mannosidase_ig"/>
</dbReference>
<dbReference type="InterPro" id="IPR054593">
    <property type="entry name" value="Beta-mannosidase-like_N2"/>
</dbReference>
<comment type="caution">
    <text evidence="17">The sequence shown here is derived from an EMBL/GenBank/DDBJ whole genome shotgun (WGS) entry which is preliminary data.</text>
</comment>
<comment type="subunit">
    <text evidence="4">Homodimer.</text>
</comment>
<gene>
    <name evidence="17" type="ORF">M0651_00270</name>
</gene>
<dbReference type="Pfam" id="PF00703">
    <property type="entry name" value="Glyco_hydro_2"/>
    <property type="match status" value="1"/>
</dbReference>
<dbReference type="SUPFAM" id="SSF49303">
    <property type="entry name" value="beta-Galactosidase/glucuronidase domain"/>
    <property type="match status" value="2"/>
</dbReference>
<dbReference type="Pfam" id="PF17753">
    <property type="entry name" value="Ig_mannosidase"/>
    <property type="match status" value="1"/>
</dbReference>
<keyword evidence="18" id="KW-1185">Reference proteome</keyword>
<comment type="similarity">
    <text evidence="10">Belongs to the glycosyl hydrolase 2 family. Beta-mannosidase B subfamily.</text>
</comment>
<dbReference type="InterPro" id="IPR041625">
    <property type="entry name" value="Beta-mannosidase_Ig"/>
</dbReference>
<name>A0A9X1XTD8_9BACL</name>
<dbReference type="EC" id="3.2.1.25" evidence="5"/>
<dbReference type="AlphaFoldDB" id="A0A9X1XTD8"/>
<dbReference type="Pfam" id="PF17786">
    <property type="entry name" value="Mannosidase_ig"/>
    <property type="match status" value="1"/>
</dbReference>
<dbReference type="InterPro" id="IPR006102">
    <property type="entry name" value="Ig-like_GH2"/>
</dbReference>
<dbReference type="Gene3D" id="2.60.120.260">
    <property type="entry name" value="Galactose-binding domain-like"/>
    <property type="match status" value="1"/>
</dbReference>
<evidence type="ECO:0000256" key="4">
    <source>
        <dbReference type="ARBA" id="ARBA00011738"/>
    </source>
</evidence>
<evidence type="ECO:0000256" key="7">
    <source>
        <dbReference type="ARBA" id="ARBA00022801"/>
    </source>
</evidence>
<dbReference type="RefSeq" id="WP_248549866.1">
    <property type="nucleotide sequence ID" value="NZ_JALPRK010000001.1"/>
</dbReference>
<evidence type="ECO:0000259" key="13">
    <source>
        <dbReference type="Pfam" id="PF00703"/>
    </source>
</evidence>
<evidence type="ECO:0000259" key="16">
    <source>
        <dbReference type="Pfam" id="PF22666"/>
    </source>
</evidence>
<dbReference type="PANTHER" id="PTHR43730">
    <property type="entry name" value="BETA-MANNOSIDASE"/>
    <property type="match status" value="1"/>
</dbReference>
<feature type="domain" description="Glycoside hydrolase family 2 immunoglobulin-like beta-sandwich" evidence="13">
    <location>
        <begin position="188"/>
        <end position="301"/>
    </location>
</feature>
<proteinExistence type="inferred from homology"/>
<evidence type="ECO:0000256" key="3">
    <source>
        <dbReference type="ARBA" id="ARBA00004740"/>
    </source>
</evidence>
<evidence type="ECO:0000256" key="6">
    <source>
        <dbReference type="ARBA" id="ARBA00022525"/>
    </source>
</evidence>
<dbReference type="FunFam" id="3.20.20.80:FF:000050">
    <property type="entry name" value="Beta-mannosidase B"/>
    <property type="match status" value="1"/>
</dbReference>
<dbReference type="Proteomes" id="UP001139534">
    <property type="component" value="Unassembled WGS sequence"/>
</dbReference>
<keyword evidence="9" id="KW-0326">Glycosidase</keyword>
<dbReference type="InterPro" id="IPR017853">
    <property type="entry name" value="GH"/>
</dbReference>
<feature type="domain" description="Beta-mannosidase Ig-fold" evidence="14">
    <location>
        <begin position="749"/>
        <end position="831"/>
    </location>
</feature>
<dbReference type="PANTHER" id="PTHR43730:SF1">
    <property type="entry name" value="BETA-MANNOSIDASE"/>
    <property type="match status" value="1"/>
</dbReference>
<dbReference type="GO" id="GO:0005975">
    <property type="term" value="P:carbohydrate metabolic process"/>
    <property type="evidence" value="ECO:0007669"/>
    <property type="project" value="InterPro"/>
</dbReference>
<evidence type="ECO:0000313" key="18">
    <source>
        <dbReference type="Proteomes" id="UP001139534"/>
    </source>
</evidence>
<dbReference type="GO" id="GO:0005576">
    <property type="term" value="C:extracellular region"/>
    <property type="evidence" value="ECO:0007669"/>
    <property type="project" value="UniProtKB-SubCell"/>
</dbReference>
<keyword evidence="8" id="KW-0325">Glycoprotein</keyword>
<dbReference type="Pfam" id="PF22666">
    <property type="entry name" value="Glyco_hydro_2_N2"/>
    <property type="match status" value="1"/>
</dbReference>
<dbReference type="GO" id="GO:0006516">
    <property type="term" value="P:glycoprotein catabolic process"/>
    <property type="evidence" value="ECO:0007669"/>
    <property type="project" value="TreeGrafter"/>
</dbReference>
<evidence type="ECO:0000256" key="2">
    <source>
        <dbReference type="ARBA" id="ARBA00004613"/>
    </source>
</evidence>
<comment type="subcellular location">
    <subcellularLocation>
        <location evidence="2">Secreted</location>
    </subcellularLocation>
</comment>
<feature type="domain" description="Mannosidase Ig/CBM-like" evidence="15">
    <location>
        <begin position="656"/>
        <end position="745"/>
    </location>
</feature>
<feature type="domain" description="Beta-mannosidase-like galactose-binding" evidence="16">
    <location>
        <begin position="10"/>
        <end position="177"/>
    </location>
</feature>
<evidence type="ECO:0000256" key="8">
    <source>
        <dbReference type="ARBA" id="ARBA00023180"/>
    </source>
</evidence>
<comment type="catalytic activity">
    <reaction evidence="1">
        <text>Hydrolysis of terminal, non-reducing beta-D-mannose residues in beta-D-mannosides.</text>
        <dbReference type="EC" id="3.2.1.25"/>
    </reaction>
</comment>
<evidence type="ECO:0000256" key="10">
    <source>
        <dbReference type="ARBA" id="ARBA00038429"/>
    </source>
</evidence>
<organism evidence="17 18">
    <name type="scientific">Paenibacillus mellifer</name>
    <dbReference type="NCBI Taxonomy" id="2937794"/>
    <lineage>
        <taxon>Bacteria</taxon>
        <taxon>Bacillati</taxon>
        <taxon>Bacillota</taxon>
        <taxon>Bacilli</taxon>
        <taxon>Bacillales</taxon>
        <taxon>Paenibacillaceae</taxon>
        <taxon>Paenibacillus</taxon>
    </lineage>
</organism>
<evidence type="ECO:0000256" key="11">
    <source>
        <dbReference type="ARBA" id="ARBA00041069"/>
    </source>
</evidence>
<accession>A0A9X1XTD8</accession>
<evidence type="ECO:0000259" key="14">
    <source>
        <dbReference type="Pfam" id="PF17753"/>
    </source>
</evidence>
<keyword evidence="6" id="KW-0964">Secreted</keyword>
<dbReference type="Gene3D" id="3.20.20.80">
    <property type="entry name" value="Glycosidases"/>
    <property type="match status" value="1"/>
</dbReference>
<evidence type="ECO:0000256" key="5">
    <source>
        <dbReference type="ARBA" id="ARBA00012754"/>
    </source>
</evidence>
<comment type="pathway">
    <text evidence="3">Glycan metabolism; N-glycan degradation.</text>
</comment>
<dbReference type="SUPFAM" id="SSF51445">
    <property type="entry name" value="(Trans)glycosidases"/>
    <property type="match status" value="1"/>
</dbReference>
<evidence type="ECO:0000313" key="17">
    <source>
        <dbReference type="EMBL" id="MCK8485605.1"/>
    </source>
</evidence>
<dbReference type="Gene3D" id="2.60.40.10">
    <property type="entry name" value="Immunoglobulins"/>
    <property type="match status" value="2"/>
</dbReference>
<evidence type="ECO:0000256" key="9">
    <source>
        <dbReference type="ARBA" id="ARBA00023295"/>
    </source>
</evidence>
<dbReference type="InterPro" id="IPR036156">
    <property type="entry name" value="Beta-gal/glucu_dom_sf"/>
</dbReference>
<dbReference type="InterPro" id="IPR050887">
    <property type="entry name" value="Beta-mannosidase_GH2"/>
</dbReference>
<reference evidence="17" key="1">
    <citation type="submission" date="2022-04" db="EMBL/GenBank/DDBJ databases">
        <authorList>
            <person name="Seo M.-J."/>
        </authorList>
    </citation>
    <scope>NUCLEOTIDE SEQUENCE</scope>
    <source>
        <strain evidence="17">MBLB2552</strain>
    </source>
</reference>
<dbReference type="EMBL" id="JALPRK010000001">
    <property type="protein sequence ID" value="MCK8485605.1"/>
    <property type="molecule type" value="Genomic_DNA"/>
</dbReference>
<sequence length="831" mass="95475">MLLVDLGGAWRMKRLDQAEWLPGTVPGSVYYDLLNAGQMPDPYFRDQEYEVLELSNYDYEYERTFQLDESAVAHDRVVLLCEGLDTLAEVYLNGTPVLNADNMHRTYEVDVKPLLVIGENRIHVILRSPVEYVLRKQAERPLIGCADAVPGISHLRKAHSMFGWDWGPQLPDLGIWRDMTLRGYDRSRIEDVYVTQAHEPGKVSLDVRVRTNGWAEGSRGIAVRVTGPSGNVIETGVSERTEQSTAGPDGVLQERHIPVEIPNPELWWPNGLGEQPLYEVEIVLNELGQELDRRELRIGLRTLTVLQGEDEWGESFHFVVNGIPFFSMGADYIPEDNIFPRRSKARTEHLIRSCAEANFNTIRVWGGGHYPEDYFYDLCDEYGIVVWQDHMYACGVYELTEEFKENITQETIDNMKRLRHHASLGLWCGNNEQEMAWDEWNWAEQTSLQLQADYIKMYEVLLPEIAKEIDPNTFYWRASPSSKGSFDKPNDENYGDMHYWDVWHGKKPFTAYRTLYPRYMSEFGLQSFPSLKTVETFTLPEDRNIFSYVMESHQKNGTGNEKILYYIGETYRYPKDFSSLLYASQLIQAEGMRCGVEHWRRHRGRCMGALYWQLNDIWPVASWSSIDYYGRWKALQYEAKRFFAPVLASACEEGTRVALHVSNESKRTAKGKLVWTLRNARSEVLRQGERAAEIAPFATAELEQLDFAGEVDTKAKLRETYLEYAWVEDGEIVSGGTVLFVKPKHFGFVHPGIQAVITEAVDRFTITLSSEAYARFVELDVAELDAIFSDNYFDLSAGAQKTVTVLKSAMSRPAELAELQERLTVRSVYDI</sequence>
<dbReference type="InterPro" id="IPR013783">
    <property type="entry name" value="Ig-like_fold"/>
</dbReference>
<evidence type="ECO:0000256" key="12">
    <source>
        <dbReference type="ARBA" id="ARBA00041614"/>
    </source>
</evidence>